<protein>
    <recommendedName>
        <fullName evidence="2">YdbS-like PH domain-containing protein</fullName>
    </recommendedName>
</protein>
<feature type="transmembrane region" description="Helical" evidence="1">
    <location>
        <begin position="347"/>
        <end position="368"/>
    </location>
</feature>
<feature type="transmembrane region" description="Helical" evidence="1">
    <location>
        <begin position="52"/>
        <end position="76"/>
    </location>
</feature>
<evidence type="ECO:0000313" key="4">
    <source>
        <dbReference type="Proteomes" id="UP000220527"/>
    </source>
</evidence>
<dbReference type="PANTHER" id="PTHR37938:SF1">
    <property type="entry name" value="BLL0215 PROTEIN"/>
    <property type="match status" value="1"/>
</dbReference>
<feature type="transmembrane region" description="Helical" evidence="1">
    <location>
        <begin position="128"/>
        <end position="146"/>
    </location>
</feature>
<keyword evidence="1" id="KW-1133">Transmembrane helix</keyword>
<evidence type="ECO:0000259" key="2">
    <source>
        <dbReference type="Pfam" id="PF03703"/>
    </source>
</evidence>
<dbReference type="EMBL" id="NQWI01000034">
    <property type="protein sequence ID" value="PDW03297.1"/>
    <property type="molecule type" value="Genomic_DNA"/>
</dbReference>
<dbReference type="InterPro" id="IPR005182">
    <property type="entry name" value="YdbS-like_PH"/>
</dbReference>
<dbReference type="Proteomes" id="UP000220527">
    <property type="component" value="Unassembled WGS sequence"/>
</dbReference>
<comment type="caution">
    <text evidence="3">The sequence shown here is derived from an EMBL/GenBank/DDBJ whole genome shotgun (WGS) entry which is preliminary data.</text>
</comment>
<proteinExistence type="predicted"/>
<evidence type="ECO:0000256" key="1">
    <source>
        <dbReference type="SAM" id="Phobius"/>
    </source>
</evidence>
<feature type="transmembrane region" description="Helical" evidence="1">
    <location>
        <begin position="96"/>
        <end position="116"/>
    </location>
</feature>
<feature type="transmembrane region" description="Helical" evidence="1">
    <location>
        <begin position="374"/>
        <end position="392"/>
    </location>
</feature>
<gene>
    <name evidence="3" type="ORF">CJ255_09635</name>
</gene>
<feature type="transmembrane region" description="Helical" evidence="1">
    <location>
        <begin position="166"/>
        <end position="187"/>
    </location>
</feature>
<reference evidence="4" key="1">
    <citation type="submission" date="2017-08" db="EMBL/GenBank/DDBJ databases">
        <authorList>
            <person name="Grouzdev D.S."/>
            <person name="Gaisin V.A."/>
            <person name="Rysina M.S."/>
            <person name="Gorlenko V.M."/>
        </authorList>
    </citation>
    <scope>NUCLEOTIDE SEQUENCE [LARGE SCALE GENOMIC DNA]</scope>
    <source>
        <strain evidence="4">Kir15-3F</strain>
    </source>
</reference>
<keyword evidence="4" id="KW-1185">Reference proteome</keyword>
<dbReference type="PANTHER" id="PTHR37938">
    <property type="entry name" value="BLL0215 PROTEIN"/>
    <property type="match status" value="1"/>
</dbReference>
<feature type="domain" description="YdbS-like PH" evidence="2">
    <location>
        <begin position="426"/>
        <end position="475"/>
    </location>
</feature>
<evidence type="ECO:0000313" key="3">
    <source>
        <dbReference type="EMBL" id="PDW03297.1"/>
    </source>
</evidence>
<feature type="domain" description="YdbS-like PH" evidence="2">
    <location>
        <begin position="215"/>
        <end position="270"/>
    </location>
</feature>
<name>A0A2A6RJP6_9CHLR</name>
<dbReference type="RefSeq" id="WP_097643894.1">
    <property type="nucleotide sequence ID" value="NZ_NQWI01000034.1"/>
</dbReference>
<accession>A0A2A6RJP6</accession>
<keyword evidence="1" id="KW-0472">Membrane</keyword>
<sequence>MFGNLQSPISNLQSPISNLQSKEATMQAQREYRIKLRLLEGERILYTIGHHAVSGVAALILPVGILLIVLGLYLYIALGGGFVISRDPFSAGQLDLLDWIVLSQAIMLVGVWLFLGSVERHSYRATRWSMIIMVVFLIGFLIYRVAGWRLFAPAAIGMQPFGPFAVLLLVLATIIAAQALYILVDLINDQLILTNMRVIYFNGAVLIPYLIEKQVQRDVMLEDIQNVASRTETYLQHWLRYGTIKIQTANQDAPLFFRAANDAREMQRRIMTERQGLLQQQTERDFDSLIATRVYEDKTQATPWSYPFRILVIPRILRWMLNDNPLVDHSQRSLTWYPHWIFLVRDLTWPLGTLATAAALMVPMALFGWADPPLLIGIGVLLSIICFFWMFYQLEDYRNERYMLTPTAVIDIDKKPFGPEGRRSASLGNIQTVTLRTSFISNIFGYGDIVMTTAGTGGDFTFCRIPRPREVATTINQAISVYRKGDRDRSLDEALQLLREFHEAQVRTGELRQHG</sequence>
<keyword evidence="1" id="KW-0812">Transmembrane</keyword>
<dbReference type="Pfam" id="PF03703">
    <property type="entry name" value="bPH_2"/>
    <property type="match status" value="2"/>
</dbReference>
<organism evidence="3 4">
    <name type="scientific">Candidatus Viridilinea mediisalina</name>
    <dbReference type="NCBI Taxonomy" id="2024553"/>
    <lineage>
        <taxon>Bacteria</taxon>
        <taxon>Bacillati</taxon>
        <taxon>Chloroflexota</taxon>
        <taxon>Chloroflexia</taxon>
        <taxon>Chloroflexales</taxon>
        <taxon>Chloroflexineae</taxon>
        <taxon>Oscillochloridaceae</taxon>
        <taxon>Candidatus Viridilinea</taxon>
    </lineage>
</organism>
<dbReference type="OrthoDB" id="152385at2"/>
<dbReference type="AlphaFoldDB" id="A0A2A6RJP6"/>